<organism evidence="1 2">
    <name type="scientific">Lithospermum erythrorhizon</name>
    <name type="common">Purple gromwell</name>
    <name type="synonym">Lithospermum officinale var. erythrorhizon</name>
    <dbReference type="NCBI Taxonomy" id="34254"/>
    <lineage>
        <taxon>Eukaryota</taxon>
        <taxon>Viridiplantae</taxon>
        <taxon>Streptophyta</taxon>
        <taxon>Embryophyta</taxon>
        <taxon>Tracheophyta</taxon>
        <taxon>Spermatophyta</taxon>
        <taxon>Magnoliopsida</taxon>
        <taxon>eudicotyledons</taxon>
        <taxon>Gunneridae</taxon>
        <taxon>Pentapetalae</taxon>
        <taxon>asterids</taxon>
        <taxon>lamiids</taxon>
        <taxon>Boraginales</taxon>
        <taxon>Boraginaceae</taxon>
        <taxon>Boraginoideae</taxon>
        <taxon>Lithospermeae</taxon>
        <taxon>Lithospermum</taxon>
    </lineage>
</organism>
<proteinExistence type="predicted"/>
<protein>
    <submittedName>
        <fullName evidence="1">Uncharacterized protein</fullName>
    </submittedName>
</protein>
<sequence length="171" mass="19558">MPGVDPAVTVNRLYVDLHFKPIKYKKRTFSEEKGEAIREELLAWPVAGNVLQLYLAVSEFTLSSFLIREESKVQRPVYPVSRVIRGAKTRNNKADPESMVVEWVEEEDFRTKKDHIRKCNSCQRLANIPCQRPHEMVSMLCPILLDQWGVDIVGDLLTTVGSKIYVIVAVD</sequence>
<keyword evidence="2" id="KW-1185">Reference proteome</keyword>
<reference evidence="1 2" key="1">
    <citation type="submission" date="2024-01" db="EMBL/GenBank/DDBJ databases">
        <title>The complete chloroplast genome sequence of Lithospermum erythrorhizon: insights into the phylogenetic relationship among Boraginaceae species and the maternal lineages of purple gromwells.</title>
        <authorList>
            <person name="Okada T."/>
            <person name="Watanabe K."/>
        </authorList>
    </citation>
    <scope>NUCLEOTIDE SEQUENCE [LARGE SCALE GENOMIC DNA]</scope>
</reference>
<evidence type="ECO:0000313" key="2">
    <source>
        <dbReference type="Proteomes" id="UP001454036"/>
    </source>
</evidence>
<accession>A0AAV3NRL6</accession>
<dbReference type="AlphaFoldDB" id="A0AAV3NRL6"/>
<comment type="caution">
    <text evidence="1">The sequence shown here is derived from an EMBL/GenBank/DDBJ whole genome shotgun (WGS) entry which is preliminary data.</text>
</comment>
<gene>
    <name evidence="1" type="ORF">LIER_03015</name>
</gene>
<dbReference type="EMBL" id="BAABME010000350">
    <property type="protein sequence ID" value="GAA0142014.1"/>
    <property type="molecule type" value="Genomic_DNA"/>
</dbReference>
<dbReference type="Proteomes" id="UP001454036">
    <property type="component" value="Unassembled WGS sequence"/>
</dbReference>
<evidence type="ECO:0000313" key="1">
    <source>
        <dbReference type="EMBL" id="GAA0142014.1"/>
    </source>
</evidence>
<name>A0AAV3NRL6_LITER</name>